<dbReference type="PANTHER" id="PTHR23226:SF416">
    <property type="entry name" value="FI01424P"/>
    <property type="match status" value="1"/>
</dbReference>
<dbReference type="AlphaFoldDB" id="A0A2G9Q8P0"/>
<dbReference type="GO" id="GO:0008270">
    <property type="term" value="F:zinc ion binding"/>
    <property type="evidence" value="ECO:0007669"/>
    <property type="project" value="UniProtKB-KW"/>
</dbReference>
<evidence type="ECO:0000256" key="12">
    <source>
        <dbReference type="PROSITE-ProRule" id="PRU00042"/>
    </source>
</evidence>
<comment type="subcellular location">
    <subcellularLocation>
        <location evidence="2">Nucleus</location>
    </subcellularLocation>
</comment>
<accession>A0A2G9Q8P0</accession>
<protein>
    <recommendedName>
        <fullName evidence="13">C2H2-type domain-containing protein</fullName>
    </recommendedName>
</protein>
<dbReference type="Proteomes" id="UP000228934">
    <property type="component" value="Unassembled WGS sequence"/>
</dbReference>
<evidence type="ECO:0000256" key="3">
    <source>
        <dbReference type="ARBA" id="ARBA00006991"/>
    </source>
</evidence>
<sequence length="231" mass="26041">AEDVISFKVEVKEEEDEMYLMYDEPCKEEETFVEISTDEYNVVKTYSDDELEGDDLTEEGESPIIPNIPPGPVATSNCEEPSHIGEIFPDSENQGSLPQNVNNMLRNVTGSKPLSCSECGKCFAYNSGLIIHQRTHSGEKPFLCPECGKCFAQRSNLVKHAKFHRQERPFSCSECGKSFTLRSSLVEHLRIHTGERPYSCSECGKCFTLKSILAEHQRSHTGHLTQNRTNK</sequence>
<reference evidence="15" key="1">
    <citation type="journal article" date="2017" name="Nat. Commun.">
        <title>The North American bullfrog draft genome provides insight into hormonal regulation of long noncoding RNA.</title>
        <authorList>
            <person name="Hammond S.A."/>
            <person name="Warren R.L."/>
            <person name="Vandervalk B.P."/>
            <person name="Kucuk E."/>
            <person name="Khan H."/>
            <person name="Gibb E.A."/>
            <person name="Pandoh P."/>
            <person name="Kirk H."/>
            <person name="Zhao Y."/>
            <person name="Jones M."/>
            <person name="Mungall A.J."/>
            <person name="Coope R."/>
            <person name="Pleasance S."/>
            <person name="Moore R.A."/>
            <person name="Holt R.A."/>
            <person name="Round J.M."/>
            <person name="Ohora S."/>
            <person name="Walle B.V."/>
            <person name="Veldhoen N."/>
            <person name="Helbing C.C."/>
            <person name="Birol I."/>
        </authorList>
    </citation>
    <scope>NUCLEOTIDE SEQUENCE [LARGE SCALE GENOMIC DNA]</scope>
</reference>
<dbReference type="EMBL" id="KZ060672">
    <property type="protein sequence ID" value="PIO11967.1"/>
    <property type="molecule type" value="Genomic_DNA"/>
</dbReference>
<keyword evidence="11" id="KW-0539">Nucleus</keyword>
<dbReference type="PROSITE" id="PS00028">
    <property type="entry name" value="ZINC_FINGER_C2H2_1"/>
    <property type="match status" value="4"/>
</dbReference>
<comment type="similarity">
    <text evidence="3">Belongs to the krueppel C2H2-type zinc-finger protein family.</text>
</comment>
<dbReference type="SUPFAM" id="SSF57667">
    <property type="entry name" value="beta-beta-alpha zinc fingers"/>
    <property type="match status" value="2"/>
</dbReference>
<keyword evidence="4" id="KW-0479">Metal-binding</keyword>
<keyword evidence="10" id="KW-0804">Transcription</keyword>
<keyword evidence="9" id="KW-0238">DNA-binding</keyword>
<evidence type="ECO:0000259" key="13">
    <source>
        <dbReference type="PROSITE" id="PS50157"/>
    </source>
</evidence>
<evidence type="ECO:0000256" key="5">
    <source>
        <dbReference type="ARBA" id="ARBA00022737"/>
    </source>
</evidence>
<evidence type="ECO:0000256" key="7">
    <source>
        <dbReference type="ARBA" id="ARBA00022833"/>
    </source>
</evidence>
<dbReference type="GO" id="GO:0000981">
    <property type="term" value="F:DNA-binding transcription factor activity, RNA polymerase II-specific"/>
    <property type="evidence" value="ECO:0007669"/>
    <property type="project" value="TreeGrafter"/>
</dbReference>
<keyword evidence="15" id="KW-1185">Reference proteome</keyword>
<feature type="non-terminal residue" evidence="14">
    <location>
        <position position="231"/>
    </location>
</feature>
<proteinExistence type="inferred from homology"/>
<dbReference type="InterPro" id="IPR013087">
    <property type="entry name" value="Znf_C2H2_type"/>
</dbReference>
<dbReference type="SMART" id="SM00355">
    <property type="entry name" value="ZnF_C2H2"/>
    <property type="match status" value="4"/>
</dbReference>
<feature type="domain" description="C2H2-type" evidence="13">
    <location>
        <begin position="170"/>
        <end position="197"/>
    </location>
</feature>
<evidence type="ECO:0000256" key="9">
    <source>
        <dbReference type="ARBA" id="ARBA00023125"/>
    </source>
</evidence>
<keyword evidence="8" id="KW-0805">Transcription regulation</keyword>
<keyword evidence="7" id="KW-0862">Zinc</keyword>
<feature type="domain" description="C2H2-type" evidence="13">
    <location>
        <begin position="198"/>
        <end position="225"/>
    </location>
</feature>
<feature type="domain" description="C2H2-type" evidence="13">
    <location>
        <begin position="142"/>
        <end position="169"/>
    </location>
</feature>
<evidence type="ECO:0000256" key="4">
    <source>
        <dbReference type="ARBA" id="ARBA00022723"/>
    </source>
</evidence>
<dbReference type="PROSITE" id="PS50157">
    <property type="entry name" value="ZINC_FINGER_C2H2_2"/>
    <property type="match status" value="4"/>
</dbReference>
<dbReference type="GO" id="GO:0005634">
    <property type="term" value="C:nucleus"/>
    <property type="evidence" value="ECO:0007669"/>
    <property type="project" value="UniProtKB-SubCell"/>
</dbReference>
<evidence type="ECO:0000256" key="11">
    <source>
        <dbReference type="ARBA" id="ARBA00023242"/>
    </source>
</evidence>
<dbReference type="FunFam" id="3.30.160.60:FF:001442">
    <property type="entry name" value="zinc finger protein 696"/>
    <property type="match status" value="1"/>
</dbReference>
<evidence type="ECO:0000313" key="15">
    <source>
        <dbReference type="Proteomes" id="UP000228934"/>
    </source>
</evidence>
<dbReference type="FunFam" id="3.30.160.60:FF:000478">
    <property type="entry name" value="Zinc finger protein 133"/>
    <property type="match status" value="1"/>
</dbReference>
<keyword evidence="6 12" id="KW-0863">Zinc-finger</keyword>
<gene>
    <name evidence="14" type="ORF">AB205_0206490</name>
</gene>
<dbReference type="GO" id="GO:0000978">
    <property type="term" value="F:RNA polymerase II cis-regulatory region sequence-specific DNA binding"/>
    <property type="evidence" value="ECO:0007669"/>
    <property type="project" value="TreeGrafter"/>
</dbReference>
<feature type="domain" description="C2H2-type" evidence="13">
    <location>
        <begin position="114"/>
        <end position="141"/>
    </location>
</feature>
<dbReference type="InterPro" id="IPR036236">
    <property type="entry name" value="Znf_C2H2_sf"/>
</dbReference>
<evidence type="ECO:0000313" key="14">
    <source>
        <dbReference type="EMBL" id="PIO11967.1"/>
    </source>
</evidence>
<evidence type="ECO:0000256" key="1">
    <source>
        <dbReference type="ARBA" id="ARBA00003767"/>
    </source>
</evidence>
<keyword evidence="5" id="KW-0677">Repeat</keyword>
<dbReference type="FunFam" id="3.30.160.60:FF:000562">
    <property type="entry name" value="Zinc finger protein 786"/>
    <property type="match status" value="1"/>
</dbReference>
<dbReference type="PANTHER" id="PTHR23226">
    <property type="entry name" value="ZINC FINGER AND SCAN DOMAIN-CONTAINING"/>
    <property type="match status" value="1"/>
</dbReference>
<dbReference type="OrthoDB" id="1405595at2759"/>
<name>A0A2G9Q8P0_AQUCT</name>
<feature type="non-terminal residue" evidence="14">
    <location>
        <position position="1"/>
    </location>
</feature>
<dbReference type="FunFam" id="3.30.160.60:FF:002343">
    <property type="entry name" value="Zinc finger protein 33A"/>
    <property type="match status" value="1"/>
</dbReference>
<evidence type="ECO:0000256" key="10">
    <source>
        <dbReference type="ARBA" id="ARBA00023163"/>
    </source>
</evidence>
<dbReference type="Gene3D" id="3.30.160.60">
    <property type="entry name" value="Classic Zinc Finger"/>
    <property type="match status" value="4"/>
</dbReference>
<evidence type="ECO:0000256" key="6">
    <source>
        <dbReference type="ARBA" id="ARBA00022771"/>
    </source>
</evidence>
<evidence type="ECO:0000256" key="2">
    <source>
        <dbReference type="ARBA" id="ARBA00004123"/>
    </source>
</evidence>
<organism evidence="14 15">
    <name type="scientific">Aquarana catesbeiana</name>
    <name type="common">American bullfrog</name>
    <name type="synonym">Rana catesbeiana</name>
    <dbReference type="NCBI Taxonomy" id="8400"/>
    <lineage>
        <taxon>Eukaryota</taxon>
        <taxon>Metazoa</taxon>
        <taxon>Chordata</taxon>
        <taxon>Craniata</taxon>
        <taxon>Vertebrata</taxon>
        <taxon>Euteleostomi</taxon>
        <taxon>Amphibia</taxon>
        <taxon>Batrachia</taxon>
        <taxon>Anura</taxon>
        <taxon>Neobatrachia</taxon>
        <taxon>Ranoidea</taxon>
        <taxon>Ranidae</taxon>
        <taxon>Aquarana</taxon>
    </lineage>
</organism>
<evidence type="ECO:0000256" key="8">
    <source>
        <dbReference type="ARBA" id="ARBA00023015"/>
    </source>
</evidence>
<comment type="function">
    <text evidence="1">May be involved in transcriptional regulation.</text>
</comment>
<dbReference type="Pfam" id="PF00096">
    <property type="entry name" value="zf-C2H2"/>
    <property type="match status" value="4"/>
</dbReference>